<dbReference type="EMBL" id="JASPKZ010009832">
    <property type="protein sequence ID" value="KAJ9575530.1"/>
    <property type="molecule type" value="Genomic_DNA"/>
</dbReference>
<keyword evidence="9" id="KW-0807">Transducer</keyword>
<comment type="caution">
    <text evidence="11">The sequence shown here is derived from an EMBL/GenBank/DDBJ whole genome shotgun (WGS) entry which is preliminary data.</text>
</comment>
<feature type="transmembrane region" description="Helical" evidence="10">
    <location>
        <begin position="131"/>
        <end position="153"/>
    </location>
</feature>
<dbReference type="PANTHER" id="PTHR21137:SF35">
    <property type="entry name" value="ODORANT RECEPTOR 19A-RELATED"/>
    <property type="match status" value="1"/>
</dbReference>
<evidence type="ECO:0008006" key="13">
    <source>
        <dbReference type="Google" id="ProtNLM"/>
    </source>
</evidence>
<keyword evidence="5" id="KW-0552">Olfaction</keyword>
<evidence type="ECO:0000256" key="3">
    <source>
        <dbReference type="ARBA" id="ARBA00022606"/>
    </source>
</evidence>
<dbReference type="Pfam" id="PF02949">
    <property type="entry name" value="7tm_6"/>
    <property type="match status" value="1"/>
</dbReference>
<dbReference type="GO" id="GO:0005549">
    <property type="term" value="F:odorant binding"/>
    <property type="evidence" value="ECO:0007669"/>
    <property type="project" value="InterPro"/>
</dbReference>
<feature type="transmembrane region" description="Helical" evidence="10">
    <location>
        <begin position="73"/>
        <end position="91"/>
    </location>
</feature>
<keyword evidence="4 10" id="KW-0812">Transmembrane</keyword>
<evidence type="ECO:0000313" key="11">
    <source>
        <dbReference type="EMBL" id="KAJ9575530.1"/>
    </source>
</evidence>
<keyword evidence="7 10" id="KW-0472">Membrane</keyword>
<dbReference type="AlphaFoldDB" id="A0AAD8E357"/>
<evidence type="ECO:0000313" key="12">
    <source>
        <dbReference type="Proteomes" id="UP001233999"/>
    </source>
</evidence>
<organism evidence="11 12">
    <name type="scientific">Diploptera punctata</name>
    <name type="common">Pacific beetle cockroach</name>
    <dbReference type="NCBI Taxonomy" id="6984"/>
    <lineage>
        <taxon>Eukaryota</taxon>
        <taxon>Metazoa</taxon>
        <taxon>Ecdysozoa</taxon>
        <taxon>Arthropoda</taxon>
        <taxon>Hexapoda</taxon>
        <taxon>Insecta</taxon>
        <taxon>Pterygota</taxon>
        <taxon>Neoptera</taxon>
        <taxon>Polyneoptera</taxon>
        <taxon>Dictyoptera</taxon>
        <taxon>Blattodea</taxon>
        <taxon>Blaberoidea</taxon>
        <taxon>Blaberidae</taxon>
        <taxon>Diplopterinae</taxon>
        <taxon>Diploptera</taxon>
    </lineage>
</organism>
<keyword evidence="3" id="KW-0716">Sensory transduction</keyword>
<keyword evidence="6 10" id="KW-1133">Transmembrane helix</keyword>
<evidence type="ECO:0000256" key="2">
    <source>
        <dbReference type="ARBA" id="ARBA00022475"/>
    </source>
</evidence>
<evidence type="ECO:0000256" key="6">
    <source>
        <dbReference type="ARBA" id="ARBA00022989"/>
    </source>
</evidence>
<keyword evidence="12" id="KW-1185">Reference proteome</keyword>
<keyword evidence="8" id="KW-0675">Receptor</keyword>
<dbReference type="GO" id="GO:0004984">
    <property type="term" value="F:olfactory receptor activity"/>
    <property type="evidence" value="ECO:0007669"/>
    <property type="project" value="InterPro"/>
</dbReference>
<evidence type="ECO:0000256" key="4">
    <source>
        <dbReference type="ARBA" id="ARBA00022692"/>
    </source>
</evidence>
<gene>
    <name evidence="11" type="ORF">L9F63_007600</name>
</gene>
<dbReference type="PANTHER" id="PTHR21137">
    <property type="entry name" value="ODORANT RECEPTOR"/>
    <property type="match status" value="1"/>
</dbReference>
<dbReference type="Proteomes" id="UP001233999">
    <property type="component" value="Unassembled WGS sequence"/>
</dbReference>
<dbReference type="InterPro" id="IPR004117">
    <property type="entry name" value="7tm6_olfct_rcpt"/>
</dbReference>
<reference evidence="11" key="1">
    <citation type="journal article" date="2023" name="IScience">
        <title>Live-bearing cockroach genome reveals convergent evolutionary mechanisms linked to viviparity in insects and beyond.</title>
        <authorList>
            <person name="Fouks B."/>
            <person name="Harrison M.C."/>
            <person name="Mikhailova A.A."/>
            <person name="Marchal E."/>
            <person name="English S."/>
            <person name="Carruthers M."/>
            <person name="Jennings E.C."/>
            <person name="Chiamaka E.L."/>
            <person name="Frigard R.A."/>
            <person name="Pippel M."/>
            <person name="Attardo G.M."/>
            <person name="Benoit J.B."/>
            <person name="Bornberg-Bauer E."/>
            <person name="Tobe S.S."/>
        </authorList>
    </citation>
    <scope>NUCLEOTIDE SEQUENCE</scope>
    <source>
        <strain evidence="11">Stay&amp;Tobe</strain>
    </source>
</reference>
<reference evidence="11" key="2">
    <citation type="submission" date="2023-05" db="EMBL/GenBank/DDBJ databases">
        <authorList>
            <person name="Fouks B."/>
        </authorList>
    </citation>
    <scope>NUCLEOTIDE SEQUENCE</scope>
    <source>
        <strain evidence="11">Stay&amp;Tobe</strain>
        <tissue evidence="11">Testes</tissue>
    </source>
</reference>
<dbReference type="GO" id="GO:0007165">
    <property type="term" value="P:signal transduction"/>
    <property type="evidence" value="ECO:0007669"/>
    <property type="project" value="UniProtKB-KW"/>
</dbReference>
<comment type="subcellular location">
    <subcellularLocation>
        <location evidence="1">Cell membrane</location>
        <topology evidence="1">Multi-pass membrane protein</topology>
    </subcellularLocation>
</comment>
<name>A0AAD8E357_DIPPU</name>
<dbReference type="GO" id="GO:0005886">
    <property type="term" value="C:plasma membrane"/>
    <property type="evidence" value="ECO:0007669"/>
    <property type="project" value="UniProtKB-SubCell"/>
</dbReference>
<sequence length="297" mass="34219">MEPSVSDIYLSKQLWIARTIGYWPYPKEAALWKKILSITLYYFTLIIKLVTLTAVVGHIYMEWGHLPDPVDTITILTSHVNSLFSMIYIPIKIKKLQHLVTLIDNLFILPDKNSAEIYNKTYNKYKNSASLIGNLFIASGFFTGLLSYISPIISEKVDGKRPLPYDAAFPFDVSSGMRYWGVYLLLATSFMTMAMNGTFSCELFVSLTIKTTCQFNFLQLKILDIKKDIIKMGFNIQKEKSTETKLLSELSFQDIKITDVHQNIYLKKSEEQMHEAESKEMINKLNECIKYHQALLE</sequence>
<evidence type="ECO:0000256" key="8">
    <source>
        <dbReference type="ARBA" id="ARBA00023170"/>
    </source>
</evidence>
<protein>
    <recommendedName>
        <fullName evidence="13">Odorant receptor</fullName>
    </recommendedName>
</protein>
<keyword evidence="2" id="KW-1003">Cell membrane</keyword>
<feature type="transmembrane region" description="Helical" evidence="10">
    <location>
        <begin position="180"/>
        <end position="205"/>
    </location>
</feature>
<evidence type="ECO:0000256" key="9">
    <source>
        <dbReference type="ARBA" id="ARBA00023224"/>
    </source>
</evidence>
<evidence type="ECO:0000256" key="5">
    <source>
        <dbReference type="ARBA" id="ARBA00022725"/>
    </source>
</evidence>
<accession>A0AAD8E357</accession>
<evidence type="ECO:0000256" key="10">
    <source>
        <dbReference type="SAM" id="Phobius"/>
    </source>
</evidence>
<feature type="transmembrane region" description="Helical" evidence="10">
    <location>
        <begin position="40"/>
        <end position="61"/>
    </location>
</feature>
<proteinExistence type="predicted"/>
<evidence type="ECO:0000256" key="7">
    <source>
        <dbReference type="ARBA" id="ARBA00023136"/>
    </source>
</evidence>
<evidence type="ECO:0000256" key="1">
    <source>
        <dbReference type="ARBA" id="ARBA00004651"/>
    </source>
</evidence>